<accession>A0AA36HUQ8</accession>
<dbReference type="Proteomes" id="UP001178507">
    <property type="component" value="Unassembled WGS sequence"/>
</dbReference>
<evidence type="ECO:0000313" key="1">
    <source>
        <dbReference type="EMBL" id="CAJ1375642.1"/>
    </source>
</evidence>
<organism evidence="1 2">
    <name type="scientific">Effrenium voratum</name>
    <dbReference type="NCBI Taxonomy" id="2562239"/>
    <lineage>
        <taxon>Eukaryota</taxon>
        <taxon>Sar</taxon>
        <taxon>Alveolata</taxon>
        <taxon>Dinophyceae</taxon>
        <taxon>Suessiales</taxon>
        <taxon>Symbiodiniaceae</taxon>
        <taxon>Effrenium</taxon>
    </lineage>
</organism>
<proteinExistence type="predicted"/>
<sequence length="387" mass="43438">MLQWLEACGADLSLRPQEAQRLTQKLGPHLGGSCRLIARPFLEDALENPLDHAEHIILATAQALRSQLQAPWSQLAEVLRRRWTQTPPASLAASMQVMPRKLVAAPNALRQALLASCEENPFAFQEMPLQHLCAILEEWQKCRVPVPLALRLLWLVAADRHVLRFTSRQLVMACRLASAEDVQDLELPEEMTSDPPTLALQWFDRWLDSVLANLFGWAFCREALREVLAWQRRCRRRKLPDQAAQAAAAKVLQVVVERLGTEELRKDLDEVPTELLLDLLALEASGLEDKLIEELTRRVQRALQKDKAVVPMATAVRIACGRTPVPCPRGSLLWSALASSIASQIISKREVDAFGACRPRPDLWDAVALLKAGSWQSLELQLRRPSS</sequence>
<protein>
    <submittedName>
        <fullName evidence="1">Uncharacterized protein</fullName>
    </submittedName>
</protein>
<dbReference type="AlphaFoldDB" id="A0AA36HUQ8"/>
<comment type="caution">
    <text evidence="1">The sequence shown here is derived from an EMBL/GenBank/DDBJ whole genome shotgun (WGS) entry which is preliminary data.</text>
</comment>
<evidence type="ECO:0000313" key="2">
    <source>
        <dbReference type="Proteomes" id="UP001178507"/>
    </source>
</evidence>
<gene>
    <name evidence="1" type="ORF">EVOR1521_LOCUS4869</name>
</gene>
<name>A0AA36HUQ8_9DINO</name>
<dbReference type="EMBL" id="CAUJNA010000335">
    <property type="protein sequence ID" value="CAJ1375642.1"/>
    <property type="molecule type" value="Genomic_DNA"/>
</dbReference>
<keyword evidence="2" id="KW-1185">Reference proteome</keyword>
<reference evidence="1" key="1">
    <citation type="submission" date="2023-08" db="EMBL/GenBank/DDBJ databases">
        <authorList>
            <person name="Chen Y."/>
            <person name="Shah S."/>
            <person name="Dougan E. K."/>
            <person name="Thang M."/>
            <person name="Chan C."/>
        </authorList>
    </citation>
    <scope>NUCLEOTIDE SEQUENCE</scope>
</reference>